<feature type="region of interest" description="Disordered" evidence="1">
    <location>
        <begin position="272"/>
        <end position="298"/>
    </location>
</feature>
<name>A0A6A6IDZ5_9PLEO</name>
<feature type="transmembrane region" description="Helical" evidence="2">
    <location>
        <begin position="210"/>
        <end position="230"/>
    </location>
</feature>
<dbReference type="Proteomes" id="UP000800094">
    <property type="component" value="Unassembled WGS sequence"/>
</dbReference>
<keyword evidence="5" id="KW-1185">Reference proteome</keyword>
<keyword evidence="2" id="KW-1133">Transmembrane helix</keyword>
<gene>
    <name evidence="4" type="ORF">BU26DRAFT_519004</name>
</gene>
<reference evidence="4" key="1">
    <citation type="journal article" date="2020" name="Stud. Mycol.">
        <title>101 Dothideomycetes genomes: a test case for predicting lifestyles and emergence of pathogens.</title>
        <authorList>
            <person name="Haridas S."/>
            <person name="Albert R."/>
            <person name="Binder M."/>
            <person name="Bloem J."/>
            <person name="Labutti K."/>
            <person name="Salamov A."/>
            <person name="Andreopoulos B."/>
            <person name="Baker S."/>
            <person name="Barry K."/>
            <person name="Bills G."/>
            <person name="Bluhm B."/>
            <person name="Cannon C."/>
            <person name="Castanera R."/>
            <person name="Culley D."/>
            <person name="Daum C."/>
            <person name="Ezra D."/>
            <person name="Gonzalez J."/>
            <person name="Henrissat B."/>
            <person name="Kuo A."/>
            <person name="Liang C."/>
            <person name="Lipzen A."/>
            <person name="Lutzoni F."/>
            <person name="Magnuson J."/>
            <person name="Mondo S."/>
            <person name="Nolan M."/>
            <person name="Ohm R."/>
            <person name="Pangilinan J."/>
            <person name="Park H.-J."/>
            <person name="Ramirez L."/>
            <person name="Alfaro M."/>
            <person name="Sun H."/>
            <person name="Tritt A."/>
            <person name="Yoshinaga Y."/>
            <person name="Zwiers L.-H."/>
            <person name="Turgeon B."/>
            <person name="Goodwin S."/>
            <person name="Spatafora J."/>
            <person name="Crous P."/>
            <person name="Grigoriev I."/>
        </authorList>
    </citation>
    <scope>NUCLEOTIDE SEQUENCE</scope>
    <source>
        <strain evidence="4">CBS 122368</strain>
    </source>
</reference>
<dbReference type="EMBL" id="ML987195">
    <property type="protein sequence ID" value="KAF2248795.1"/>
    <property type="molecule type" value="Genomic_DNA"/>
</dbReference>
<feature type="chain" id="PRO_5025421962" description="Mid2 domain-containing protein" evidence="3">
    <location>
        <begin position="24"/>
        <end position="298"/>
    </location>
</feature>
<sequence length="298" mass="32093">MRCQHSTLLILPFSFSLLTLTRATTCYAPNGSIETNTEYQPCSNDTSDPLSTICCAWNRANGPDICVPNGLCQRGPKEGETEQDAEYTKPQCTEQNWDDPGCLNVCNGKNLEWLTPCDRSNSNESRRWCCGLSDECCNEDLHLQIETLAARFGDPTDIPSLASTATTLPLSTISVSGSATTTATSDTTPTTLTDSPQSQSNNGLSSGAKAGIGIGATLGGLLLIGLGIWLGKYLHARKGGENEKAELYGGYERGQDGSFYGAPREGGLSVYKARDEVEDQRANVELPDHRDRDPTELP</sequence>
<dbReference type="AlphaFoldDB" id="A0A6A6IDZ5"/>
<keyword evidence="2" id="KW-0472">Membrane</keyword>
<evidence type="ECO:0000256" key="1">
    <source>
        <dbReference type="SAM" id="MobiDB-lite"/>
    </source>
</evidence>
<evidence type="ECO:0000313" key="5">
    <source>
        <dbReference type="Proteomes" id="UP000800094"/>
    </source>
</evidence>
<keyword evidence="2" id="KW-0812">Transmembrane</keyword>
<feature type="signal peptide" evidence="3">
    <location>
        <begin position="1"/>
        <end position="23"/>
    </location>
</feature>
<evidence type="ECO:0000256" key="3">
    <source>
        <dbReference type="SAM" id="SignalP"/>
    </source>
</evidence>
<dbReference type="RefSeq" id="XP_033683799.1">
    <property type="nucleotide sequence ID" value="XM_033828948.1"/>
</dbReference>
<evidence type="ECO:0000256" key="2">
    <source>
        <dbReference type="SAM" id="Phobius"/>
    </source>
</evidence>
<dbReference type="GeneID" id="54582278"/>
<proteinExistence type="predicted"/>
<keyword evidence="3" id="KW-0732">Signal</keyword>
<accession>A0A6A6IDZ5</accession>
<dbReference type="OrthoDB" id="5215637at2759"/>
<organism evidence="4 5">
    <name type="scientific">Trematosphaeria pertusa</name>
    <dbReference type="NCBI Taxonomy" id="390896"/>
    <lineage>
        <taxon>Eukaryota</taxon>
        <taxon>Fungi</taxon>
        <taxon>Dikarya</taxon>
        <taxon>Ascomycota</taxon>
        <taxon>Pezizomycotina</taxon>
        <taxon>Dothideomycetes</taxon>
        <taxon>Pleosporomycetidae</taxon>
        <taxon>Pleosporales</taxon>
        <taxon>Massarineae</taxon>
        <taxon>Trematosphaeriaceae</taxon>
        <taxon>Trematosphaeria</taxon>
    </lineage>
</organism>
<feature type="region of interest" description="Disordered" evidence="1">
    <location>
        <begin position="174"/>
        <end position="204"/>
    </location>
</feature>
<protein>
    <recommendedName>
        <fullName evidence="6">Mid2 domain-containing protein</fullName>
    </recommendedName>
</protein>
<evidence type="ECO:0008006" key="6">
    <source>
        <dbReference type="Google" id="ProtNLM"/>
    </source>
</evidence>
<evidence type="ECO:0000313" key="4">
    <source>
        <dbReference type="EMBL" id="KAF2248795.1"/>
    </source>
</evidence>